<evidence type="ECO:0000313" key="3">
    <source>
        <dbReference type="Proteomes" id="UP000747399"/>
    </source>
</evidence>
<keyword evidence="3" id="KW-1185">Reference proteome</keyword>
<organism evidence="2 3">
    <name type="scientific">Volvox africanus</name>
    <dbReference type="NCBI Taxonomy" id="51714"/>
    <lineage>
        <taxon>Eukaryota</taxon>
        <taxon>Viridiplantae</taxon>
        <taxon>Chlorophyta</taxon>
        <taxon>core chlorophytes</taxon>
        <taxon>Chlorophyceae</taxon>
        <taxon>CS clade</taxon>
        <taxon>Chlamydomonadales</taxon>
        <taxon>Volvocaceae</taxon>
        <taxon>Volvox</taxon>
    </lineage>
</organism>
<name>A0A8J4EYN3_9CHLO</name>
<evidence type="ECO:0000313" key="2">
    <source>
        <dbReference type="EMBL" id="GIL53541.1"/>
    </source>
</evidence>
<feature type="compositionally biased region" description="Acidic residues" evidence="1">
    <location>
        <begin position="13"/>
        <end position="26"/>
    </location>
</feature>
<gene>
    <name evidence="2" type="ORF">Vafri_9116</name>
</gene>
<protein>
    <submittedName>
        <fullName evidence="2">Uncharacterized protein</fullName>
    </submittedName>
</protein>
<reference evidence="2" key="1">
    <citation type="journal article" date="2021" name="Proc. Natl. Acad. Sci. U.S.A.">
        <title>Three genomes in the algal genus Volvox reveal the fate of a haploid sex-determining region after a transition to homothallism.</title>
        <authorList>
            <person name="Yamamoto K."/>
            <person name="Hamaji T."/>
            <person name="Kawai-Toyooka H."/>
            <person name="Matsuzaki R."/>
            <person name="Takahashi F."/>
            <person name="Nishimura Y."/>
            <person name="Kawachi M."/>
            <person name="Noguchi H."/>
            <person name="Minakuchi Y."/>
            <person name="Umen J.G."/>
            <person name="Toyoda A."/>
            <person name="Nozaki H."/>
        </authorList>
    </citation>
    <scope>NUCLEOTIDE SEQUENCE</scope>
    <source>
        <strain evidence="2">NIES-3780</strain>
    </source>
</reference>
<dbReference type="AlphaFoldDB" id="A0A8J4EYN3"/>
<accession>A0A8J4EYN3</accession>
<evidence type="ECO:0000256" key="1">
    <source>
        <dbReference type="SAM" id="MobiDB-lite"/>
    </source>
</evidence>
<sequence>MDDVALWLVAGLPDEDHEDQGETPEEEGSKAESKIQPRLGAPVGSSAILRLHGGARGVLWPSVTTAEGIIPGGGGRGAVFRKRQRAAEECAHGGAGVCAGAIASLA</sequence>
<dbReference type="EMBL" id="BNCO01000015">
    <property type="protein sequence ID" value="GIL53541.1"/>
    <property type="molecule type" value="Genomic_DNA"/>
</dbReference>
<feature type="region of interest" description="Disordered" evidence="1">
    <location>
        <begin position="10"/>
        <end position="38"/>
    </location>
</feature>
<comment type="caution">
    <text evidence="2">The sequence shown here is derived from an EMBL/GenBank/DDBJ whole genome shotgun (WGS) entry which is preliminary data.</text>
</comment>
<proteinExistence type="predicted"/>
<dbReference type="Proteomes" id="UP000747399">
    <property type="component" value="Unassembled WGS sequence"/>
</dbReference>